<evidence type="ECO:0000256" key="1">
    <source>
        <dbReference type="ARBA" id="ARBA00001936"/>
    </source>
</evidence>
<dbReference type="OMA" id="EKYVIWA"/>
<dbReference type="GO" id="GO:0005737">
    <property type="term" value="C:cytoplasm"/>
    <property type="evidence" value="ECO:0007669"/>
    <property type="project" value="UniProtKB-ARBA"/>
</dbReference>
<dbReference type="RefSeq" id="XP_005849966.1">
    <property type="nucleotide sequence ID" value="XM_005849904.1"/>
</dbReference>
<dbReference type="InterPro" id="IPR015797">
    <property type="entry name" value="NUDIX_hydrolase-like_dom_sf"/>
</dbReference>
<dbReference type="AlphaFoldDB" id="E1Z9Z8"/>
<keyword evidence="6" id="KW-0464">Manganese</keyword>
<dbReference type="GO" id="GO:0008893">
    <property type="term" value="F:guanosine-3',5'-bis(diphosphate) 3'-diphosphatase activity"/>
    <property type="evidence" value="ECO:0007669"/>
    <property type="project" value="UniProtKB-ARBA"/>
</dbReference>
<reference evidence="8 9" key="1">
    <citation type="journal article" date="2010" name="Plant Cell">
        <title>The Chlorella variabilis NC64A genome reveals adaptation to photosymbiosis, coevolution with viruses, and cryptic sex.</title>
        <authorList>
            <person name="Blanc G."/>
            <person name="Duncan G."/>
            <person name="Agarkova I."/>
            <person name="Borodovsky M."/>
            <person name="Gurnon J."/>
            <person name="Kuo A."/>
            <person name="Lindquist E."/>
            <person name="Lucas S."/>
            <person name="Pangilinan J."/>
            <person name="Polle J."/>
            <person name="Salamov A."/>
            <person name="Terry A."/>
            <person name="Yamada T."/>
            <person name="Dunigan D.D."/>
            <person name="Grigoriev I.V."/>
            <person name="Claverie J.M."/>
            <person name="Van Etten J.L."/>
        </authorList>
    </citation>
    <scope>NUCLEOTIDE SEQUENCE [LARGE SCALE GENOMIC DNA]</scope>
    <source>
        <strain evidence="8 9">NC64A</strain>
    </source>
</reference>
<dbReference type="CDD" id="cd03426">
    <property type="entry name" value="NUDIX_CoAse_Nudt7"/>
    <property type="match status" value="1"/>
</dbReference>
<comment type="cofactor">
    <cofactor evidence="2">
        <name>Mg(2+)</name>
        <dbReference type="ChEBI" id="CHEBI:18420"/>
    </cofactor>
</comment>
<name>E1Z9Z8_CHLVA</name>
<evidence type="ECO:0000313" key="8">
    <source>
        <dbReference type="EMBL" id="EFN57864.1"/>
    </source>
</evidence>
<dbReference type="Proteomes" id="UP000008141">
    <property type="component" value="Unassembled WGS sequence"/>
</dbReference>
<dbReference type="PANTHER" id="PTHR12992:SF24">
    <property type="entry name" value="PEROXISOMAL COENZYME A DIPHOSPHATASE NUDT7"/>
    <property type="match status" value="1"/>
</dbReference>
<dbReference type="GeneID" id="17356883"/>
<feature type="non-terminal residue" evidence="8">
    <location>
        <position position="184"/>
    </location>
</feature>
<dbReference type="OrthoDB" id="206213at2759"/>
<gene>
    <name evidence="8" type="ORF">CHLNCDRAFT_17375</name>
</gene>
<evidence type="ECO:0000256" key="4">
    <source>
        <dbReference type="ARBA" id="ARBA00022801"/>
    </source>
</evidence>
<dbReference type="KEGG" id="cvr:CHLNCDRAFT_17375"/>
<dbReference type="eggNOG" id="KOG3069">
    <property type="taxonomic scope" value="Eukaryota"/>
</dbReference>
<dbReference type="GO" id="GO:0015938">
    <property type="term" value="P:coenzyme A catabolic process"/>
    <property type="evidence" value="ECO:0007669"/>
    <property type="project" value="TreeGrafter"/>
</dbReference>
<evidence type="ECO:0000259" key="7">
    <source>
        <dbReference type="PROSITE" id="PS51462"/>
    </source>
</evidence>
<dbReference type="STRING" id="554065.E1Z9Z8"/>
<dbReference type="EMBL" id="GL433839">
    <property type="protein sequence ID" value="EFN57864.1"/>
    <property type="molecule type" value="Genomic_DNA"/>
</dbReference>
<proteinExistence type="predicted"/>
<dbReference type="InterPro" id="IPR045121">
    <property type="entry name" value="CoAse"/>
</dbReference>
<keyword evidence="5" id="KW-0460">Magnesium</keyword>
<dbReference type="FunFam" id="3.90.79.10:FF:000036">
    <property type="entry name" value="Nudix hydrolase 11"/>
    <property type="match status" value="1"/>
</dbReference>
<evidence type="ECO:0000256" key="2">
    <source>
        <dbReference type="ARBA" id="ARBA00001946"/>
    </source>
</evidence>
<evidence type="ECO:0000256" key="6">
    <source>
        <dbReference type="ARBA" id="ARBA00023211"/>
    </source>
</evidence>
<protein>
    <recommendedName>
        <fullName evidence="7">Nudix hydrolase domain-containing protein</fullName>
    </recommendedName>
</protein>
<dbReference type="InParanoid" id="E1Z9Z8"/>
<keyword evidence="4" id="KW-0378">Hydrolase</keyword>
<dbReference type="Gene3D" id="3.90.79.10">
    <property type="entry name" value="Nucleoside Triphosphate Pyrophosphohydrolase"/>
    <property type="match status" value="1"/>
</dbReference>
<evidence type="ECO:0000256" key="5">
    <source>
        <dbReference type="ARBA" id="ARBA00022842"/>
    </source>
</evidence>
<dbReference type="Pfam" id="PF00293">
    <property type="entry name" value="NUDIX"/>
    <property type="match status" value="1"/>
</dbReference>
<dbReference type="FunCoup" id="E1Z9Z8">
    <property type="interactions" value="716"/>
</dbReference>
<dbReference type="GO" id="GO:0046872">
    <property type="term" value="F:metal ion binding"/>
    <property type="evidence" value="ECO:0007669"/>
    <property type="project" value="UniProtKB-KW"/>
</dbReference>
<keyword evidence="9" id="KW-1185">Reference proteome</keyword>
<keyword evidence="3" id="KW-0479">Metal-binding</keyword>
<dbReference type="GO" id="GO:0010945">
    <property type="term" value="F:coenzyme A diphosphatase activity"/>
    <property type="evidence" value="ECO:0007669"/>
    <property type="project" value="InterPro"/>
</dbReference>
<evidence type="ECO:0000256" key="3">
    <source>
        <dbReference type="ARBA" id="ARBA00022723"/>
    </source>
</evidence>
<dbReference type="InterPro" id="IPR000086">
    <property type="entry name" value="NUDIX_hydrolase_dom"/>
</dbReference>
<comment type="cofactor">
    <cofactor evidence="1">
        <name>Mn(2+)</name>
        <dbReference type="ChEBI" id="CHEBI:29035"/>
    </cofactor>
</comment>
<feature type="non-terminal residue" evidence="8">
    <location>
        <position position="1"/>
    </location>
</feature>
<dbReference type="SUPFAM" id="SSF55811">
    <property type="entry name" value="Nudix"/>
    <property type="match status" value="1"/>
</dbReference>
<feature type="domain" description="Nudix hydrolase" evidence="7">
    <location>
        <begin position="1"/>
        <end position="137"/>
    </location>
</feature>
<dbReference type="PROSITE" id="PS51462">
    <property type="entry name" value="NUDIX"/>
    <property type="match status" value="1"/>
</dbReference>
<organism evidence="9">
    <name type="scientific">Chlorella variabilis</name>
    <name type="common">Green alga</name>
    <dbReference type="NCBI Taxonomy" id="554065"/>
    <lineage>
        <taxon>Eukaryota</taxon>
        <taxon>Viridiplantae</taxon>
        <taxon>Chlorophyta</taxon>
        <taxon>core chlorophytes</taxon>
        <taxon>Trebouxiophyceae</taxon>
        <taxon>Chlorellales</taxon>
        <taxon>Chlorellaceae</taxon>
        <taxon>Chlorella clade</taxon>
        <taxon>Chlorella</taxon>
    </lineage>
</organism>
<dbReference type="PANTHER" id="PTHR12992">
    <property type="entry name" value="NUDIX HYDROLASE"/>
    <property type="match status" value="1"/>
</dbReference>
<dbReference type="GO" id="GO:0015937">
    <property type="term" value="P:coenzyme A biosynthetic process"/>
    <property type="evidence" value="ECO:0007669"/>
    <property type="project" value="UniProtKB-ARBA"/>
</dbReference>
<sequence>KFAAVLVPLFEDPASGEVHVVLNQRSSKLNTHSGEVCFPGGKRDPADADDIATALREAQEELSLDPAAVRVVACLPPFLSKHLLSVTPVVGVIPPHLRFSPNPSEARGEETVFTVPLRRFLEAGPGYSSKDVEWQPGVPYRLHYFDYVHRGTSYCIWGLTAGMLIVIAEIAFGRTPDFQPNPPN</sequence>
<evidence type="ECO:0000313" key="9">
    <source>
        <dbReference type="Proteomes" id="UP000008141"/>
    </source>
</evidence>
<accession>E1Z9Z8</accession>